<feature type="compositionally biased region" description="Polar residues" evidence="1">
    <location>
        <begin position="1"/>
        <end position="10"/>
    </location>
</feature>
<dbReference type="GeneID" id="38782417"/>
<dbReference type="Proteomes" id="UP000287166">
    <property type="component" value="Unassembled WGS sequence"/>
</dbReference>
<comment type="caution">
    <text evidence="2">The sequence shown here is derived from an EMBL/GenBank/DDBJ whole genome shotgun (WGS) entry which is preliminary data.</text>
</comment>
<evidence type="ECO:0000256" key="1">
    <source>
        <dbReference type="SAM" id="MobiDB-lite"/>
    </source>
</evidence>
<protein>
    <submittedName>
        <fullName evidence="2">Uncharacterized protein</fullName>
    </submittedName>
</protein>
<proteinExistence type="predicted"/>
<evidence type="ECO:0000313" key="2">
    <source>
        <dbReference type="EMBL" id="GBE85500.1"/>
    </source>
</evidence>
<reference evidence="2 3" key="1">
    <citation type="journal article" date="2018" name="Sci. Rep.">
        <title>Genome sequence of the cauliflower mushroom Sparassis crispa (Hanabiratake) and its association with beneficial usage.</title>
        <authorList>
            <person name="Kiyama R."/>
            <person name="Furutani Y."/>
            <person name="Kawaguchi K."/>
            <person name="Nakanishi T."/>
        </authorList>
    </citation>
    <scope>NUCLEOTIDE SEQUENCE [LARGE SCALE GENOMIC DNA]</scope>
</reference>
<feature type="compositionally biased region" description="Basic and acidic residues" evidence="1">
    <location>
        <begin position="12"/>
        <end position="21"/>
    </location>
</feature>
<dbReference type="InParanoid" id="A0A401GTI4"/>
<dbReference type="AlphaFoldDB" id="A0A401GTI4"/>
<feature type="region of interest" description="Disordered" evidence="1">
    <location>
        <begin position="1"/>
        <end position="21"/>
    </location>
</feature>
<organism evidence="2 3">
    <name type="scientific">Sparassis crispa</name>
    <dbReference type="NCBI Taxonomy" id="139825"/>
    <lineage>
        <taxon>Eukaryota</taxon>
        <taxon>Fungi</taxon>
        <taxon>Dikarya</taxon>
        <taxon>Basidiomycota</taxon>
        <taxon>Agaricomycotina</taxon>
        <taxon>Agaricomycetes</taxon>
        <taxon>Polyporales</taxon>
        <taxon>Sparassidaceae</taxon>
        <taxon>Sparassis</taxon>
    </lineage>
</organism>
<dbReference type="EMBL" id="BFAD01000008">
    <property type="protein sequence ID" value="GBE85500.1"/>
    <property type="molecule type" value="Genomic_DNA"/>
</dbReference>
<gene>
    <name evidence="2" type="ORF">SCP_0800170</name>
</gene>
<accession>A0A401GTI4</accession>
<dbReference type="RefSeq" id="XP_027616413.1">
    <property type="nucleotide sequence ID" value="XM_027760612.1"/>
</dbReference>
<sequence>MARVQENSSGDHAIDNNEQRRPFQLTSALQCAVDVRAGAKPRNVQALCDVSNHEYVHAGTTAWFQDPATSGSVVDGFIELGHVLTTRIGSNAWSSAQGKPAPEHDLIVATTLG</sequence>
<name>A0A401GTI4_9APHY</name>
<evidence type="ECO:0000313" key="3">
    <source>
        <dbReference type="Proteomes" id="UP000287166"/>
    </source>
</evidence>
<keyword evidence="3" id="KW-1185">Reference proteome</keyword>